<dbReference type="AlphaFoldDB" id="A0A438H856"/>
<proteinExistence type="predicted"/>
<accession>A0A438H856</accession>
<dbReference type="EMBL" id="QGNW01000265">
    <property type="protein sequence ID" value="RVW80487.1"/>
    <property type="molecule type" value="Genomic_DNA"/>
</dbReference>
<keyword evidence="1" id="KW-0472">Membrane</keyword>
<keyword evidence="1" id="KW-0812">Transmembrane</keyword>
<protein>
    <submittedName>
        <fullName evidence="2">Uncharacterized protein</fullName>
    </submittedName>
</protein>
<organism evidence="2 3">
    <name type="scientific">Vitis vinifera</name>
    <name type="common">Grape</name>
    <dbReference type="NCBI Taxonomy" id="29760"/>
    <lineage>
        <taxon>Eukaryota</taxon>
        <taxon>Viridiplantae</taxon>
        <taxon>Streptophyta</taxon>
        <taxon>Embryophyta</taxon>
        <taxon>Tracheophyta</taxon>
        <taxon>Spermatophyta</taxon>
        <taxon>Magnoliopsida</taxon>
        <taxon>eudicotyledons</taxon>
        <taxon>Gunneridae</taxon>
        <taxon>Pentapetalae</taxon>
        <taxon>rosids</taxon>
        <taxon>Vitales</taxon>
        <taxon>Vitaceae</taxon>
        <taxon>Viteae</taxon>
        <taxon>Vitis</taxon>
    </lineage>
</organism>
<comment type="caution">
    <text evidence="2">The sequence shown here is derived from an EMBL/GenBank/DDBJ whole genome shotgun (WGS) entry which is preliminary data.</text>
</comment>
<evidence type="ECO:0000256" key="1">
    <source>
        <dbReference type="SAM" id="Phobius"/>
    </source>
</evidence>
<reference evidence="2 3" key="1">
    <citation type="journal article" date="2018" name="PLoS Genet.">
        <title>Population sequencing reveals clonal diversity and ancestral inbreeding in the grapevine cultivar Chardonnay.</title>
        <authorList>
            <person name="Roach M.J."/>
            <person name="Johnson D.L."/>
            <person name="Bohlmann J."/>
            <person name="van Vuuren H.J."/>
            <person name="Jones S.J."/>
            <person name="Pretorius I.S."/>
            <person name="Schmidt S.A."/>
            <person name="Borneman A.R."/>
        </authorList>
    </citation>
    <scope>NUCLEOTIDE SEQUENCE [LARGE SCALE GENOMIC DNA]</scope>
    <source>
        <strain evidence="3">cv. Chardonnay</strain>
        <tissue evidence="2">Leaf</tissue>
    </source>
</reference>
<dbReference type="Proteomes" id="UP000288805">
    <property type="component" value="Unassembled WGS sequence"/>
</dbReference>
<feature type="transmembrane region" description="Helical" evidence="1">
    <location>
        <begin position="16"/>
        <end position="36"/>
    </location>
</feature>
<gene>
    <name evidence="2" type="ORF">CK203_052848</name>
</gene>
<sequence length="90" mass="10181">MVTLSKGQYLSKGGRLTLVKITLSNLPIYFMSLVVIPCKGNMEKKWEIGVLVLQGKVAELGFGRRLAMGGWMEFSKRVAFKVGNDRRVWF</sequence>
<keyword evidence="1" id="KW-1133">Transmembrane helix</keyword>
<evidence type="ECO:0000313" key="3">
    <source>
        <dbReference type="Proteomes" id="UP000288805"/>
    </source>
</evidence>
<evidence type="ECO:0000313" key="2">
    <source>
        <dbReference type="EMBL" id="RVW80487.1"/>
    </source>
</evidence>
<name>A0A438H856_VITVI</name>